<evidence type="ECO:0000313" key="1">
    <source>
        <dbReference type="EMBL" id="WOZ00962.1"/>
    </source>
</evidence>
<reference evidence="1" key="1">
    <citation type="submission" date="2023-10" db="EMBL/GenBank/DDBJ databases">
        <title>The genome sequence of Streptomyces violaceoruber CGMCC 4.1801.</title>
        <authorList>
            <person name="Mo P."/>
        </authorList>
    </citation>
    <scope>NUCLEOTIDE SEQUENCE</scope>
    <source>
        <strain evidence="1">CGMCC 4.1801</strain>
    </source>
</reference>
<accession>A0ACD4WU59</accession>
<dbReference type="EMBL" id="CP137734">
    <property type="protein sequence ID" value="WOZ00962.1"/>
    <property type="molecule type" value="Genomic_DNA"/>
</dbReference>
<gene>
    <name evidence="1" type="ORF">R2E43_27345</name>
</gene>
<name>A0ACD4WU59_STRVN</name>
<proteinExistence type="predicted"/>
<protein>
    <submittedName>
        <fullName evidence="1">Uncharacterized protein</fullName>
    </submittedName>
</protein>
<organism evidence="1 2">
    <name type="scientific">Streptomyces violaceoruber</name>
    <dbReference type="NCBI Taxonomy" id="1935"/>
    <lineage>
        <taxon>Bacteria</taxon>
        <taxon>Bacillati</taxon>
        <taxon>Actinomycetota</taxon>
        <taxon>Actinomycetes</taxon>
        <taxon>Kitasatosporales</taxon>
        <taxon>Streptomycetaceae</taxon>
        <taxon>Streptomyces</taxon>
        <taxon>Streptomyces violaceoruber group</taxon>
    </lineage>
</organism>
<dbReference type="Proteomes" id="UP001303608">
    <property type="component" value="Chromosome"/>
</dbReference>
<evidence type="ECO:0000313" key="2">
    <source>
        <dbReference type="Proteomes" id="UP001303608"/>
    </source>
</evidence>
<keyword evidence="2" id="KW-1185">Reference proteome</keyword>
<sequence>MMNYSGACAQCGRSLPARSGPGRPRRYCGRRCSSAAERERMARRLLLGALVEQRTLNEEDGNG</sequence>